<dbReference type="GeneID" id="136823385"/>
<reference evidence="2" key="1">
    <citation type="submission" date="2021-01" db="UniProtKB">
        <authorList>
            <consortium name="EnsemblMetazoa"/>
        </authorList>
    </citation>
    <scope>IDENTIFICATION</scope>
</reference>
<evidence type="ECO:0000313" key="2">
    <source>
        <dbReference type="EnsemblMetazoa" id="CLYHEMP022474.1"/>
    </source>
</evidence>
<dbReference type="EnsemblMetazoa" id="CLYHEMT022474.1">
    <property type="protein sequence ID" value="CLYHEMP022474.1"/>
    <property type="gene ID" value="CLYHEMG022474"/>
</dbReference>
<evidence type="ECO:0000313" key="3">
    <source>
        <dbReference type="Proteomes" id="UP000594262"/>
    </source>
</evidence>
<dbReference type="AlphaFoldDB" id="A0A7M5XHN0"/>
<dbReference type="OrthoDB" id="8185397at2759"/>
<feature type="compositionally biased region" description="Basic and acidic residues" evidence="1">
    <location>
        <begin position="487"/>
        <end position="497"/>
    </location>
</feature>
<sequence>MSKFNTNKEAIFNHIPTTTTVGPANHIFSIFNGYESLPRMKDHRKSHMHNKSFEPVTVSTIAKYSNDVNEGHSKAQHFTYGAIPGGDQNNRLIYGSLDSYGIDLNNIKPKPKAAQVKKYYQTPDSFVYGQRDFLYNQQNQPASKKLSNIFSMEERTSAEMRKKQKEVENTEKEYHRYKKEKEENRKRIEDEKRRDHEMLTAYKAPWGKAGGGAPNERHERSQQVRRLLDDKEQTFPFGRPGAGAPLKTNSGNLKTGLSADPEIRFQKRDRNQIHNVVNPEGRAEKEHRKFPYETNLDILAHETRAQRKVLKRNEDMSVSVYDPFGRPGAGAPLRDDQGKTQVARSRNLIRTVKGDDDGDNHLTDASLQYGTPRLKKEIKNKDQTGFYGGFGRAGGGAPNFGNDGIVQTSKRQMFVTAGDGAVIKTTSDESLDFRGGGGAPIRDSNGNFVAAVSGKLSNEEMGYTSHSQLGDMESRKSYLEALRQQAEEHENLKRLQKSEQNQQSVDTGSWIKQGKVGRYPVDSSTHQVMGAPRLTSDIVKQRYEIKREDPSKSKEYHEALDHHARLHEQSKQLELRQERERSVEHARTMDAVWGKPGHGAPSDNSPRRRKLDVTTTI</sequence>
<evidence type="ECO:0000256" key="1">
    <source>
        <dbReference type="SAM" id="MobiDB-lite"/>
    </source>
</evidence>
<feature type="region of interest" description="Disordered" evidence="1">
    <location>
        <begin position="155"/>
        <end position="190"/>
    </location>
</feature>
<protein>
    <submittedName>
        <fullName evidence="2">Uncharacterized protein</fullName>
    </submittedName>
</protein>
<feature type="compositionally biased region" description="Basic and acidic residues" evidence="1">
    <location>
        <begin position="565"/>
        <end position="588"/>
    </location>
</feature>
<dbReference type="RefSeq" id="XP_066935666.1">
    <property type="nucleotide sequence ID" value="XM_067079565.1"/>
</dbReference>
<proteinExistence type="predicted"/>
<feature type="region of interest" description="Disordered" evidence="1">
    <location>
        <begin position="565"/>
        <end position="617"/>
    </location>
</feature>
<feature type="compositionally biased region" description="Polar residues" evidence="1">
    <location>
        <begin position="498"/>
        <end position="507"/>
    </location>
</feature>
<dbReference type="Proteomes" id="UP000594262">
    <property type="component" value="Unplaced"/>
</dbReference>
<name>A0A7M5XHN0_9CNID</name>
<organism evidence="2 3">
    <name type="scientific">Clytia hemisphaerica</name>
    <dbReference type="NCBI Taxonomy" id="252671"/>
    <lineage>
        <taxon>Eukaryota</taxon>
        <taxon>Metazoa</taxon>
        <taxon>Cnidaria</taxon>
        <taxon>Hydrozoa</taxon>
        <taxon>Hydroidolina</taxon>
        <taxon>Leptothecata</taxon>
        <taxon>Obeliida</taxon>
        <taxon>Clytiidae</taxon>
        <taxon>Clytia</taxon>
    </lineage>
</organism>
<accession>A0A7M5XHN0</accession>
<keyword evidence="3" id="KW-1185">Reference proteome</keyword>
<feature type="region of interest" description="Disordered" evidence="1">
    <location>
        <begin position="321"/>
        <end position="340"/>
    </location>
</feature>
<feature type="region of interest" description="Disordered" evidence="1">
    <location>
        <begin position="235"/>
        <end position="257"/>
    </location>
</feature>
<feature type="region of interest" description="Disordered" evidence="1">
    <location>
        <begin position="487"/>
        <end position="508"/>
    </location>
</feature>